<organism evidence="1 2">
    <name type="scientific">Oceanobacillus arenosus</name>
    <dbReference type="NCBI Taxonomy" id="1229153"/>
    <lineage>
        <taxon>Bacteria</taxon>
        <taxon>Bacillati</taxon>
        <taxon>Bacillota</taxon>
        <taxon>Bacilli</taxon>
        <taxon>Bacillales</taxon>
        <taxon>Bacillaceae</taxon>
        <taxon>Oceanobacillus</taxon>
    </lineage>
</organism>
<evidence type="ECO:0008006" key="3">
    <source>
        <dbReference type="Google" id="ProtNLM"/>
    </source>
</evidence>
<accession>A0A3D8PM25</accession>
<dbReference type="EMBL" id="PIOC01000023">
    <property type="protein sequence ID" value="RDW17044.1"/>
    <property type="molecule type" value="Genomic_DNA"/>
</dbReference>
<dbReference type="OrthoDB" id="3194802at2"/>
<proteinExistence type="predicted"/>
<dbReference type="RefSeq" id="WP_115774274.1">
    <property type="nucleotide sequence ID" value="NZ_PIOC01000023.1"/>
</dbReference>
<dbReference type="Pfam" id="PF05135">
    <property type="entry name" value="Phage_connect_1"/>
    <property type="match status" value="1"/>
</dbReference>
<keyword evidence="2" id="KW-1185">Reference proteome</keyword>
<sequence>MAIETRVKIRKPEIKQELLTELVKTATDRINLRLGLTILPPELESVAVEVVCAMFNKSYHEGIKSENVDTFSVSFVDDILKEYEADFTRYLEMKNKQDNANRGVLRFL</sequence>
<dbReference type="AlphaFoldDB" id="A0A3D8PM25"/>
<comment type="caution">
    <text evidence="1">The sequence shown here is derived from an EMBL/GenBank/DDBJ whole genome shotgun (WGS) entry which is preliminary data.</text>
</comment>
<protein>
    <recommendedName>
        <fullName evidence="3">Phage head-tail connector protein</fullName>
    </recommendedName>
</protein>
<reference evidence="2" key="1">
    <citation type="submission" date="2017-11" db="EMBL/GenBank/DDBJ databases">
        <authorList>
            <person name="Zhu W."/>
        </authorList>
    </citation>
    <scope>NUCLEOTIDE SEQUENCE [LARGE SCALE GENOMIC DNA]</scope>
    <source>
        <strain evidence="2">CAU 1183</strain>
    </source>
</reference>
<dbReference type="Proteomes" id="UP000257143">
    <property type="component" value="Unassembled WGS sequence"/>
</dbReference>
<gene>
    <name evidence="1" type="ORF">CWR48_15700</name>
</gene>
<name>A0A3D8PM25_9BACI</name>
<dbReference type="InterPro" id="IPR021146">
    <property type="entry name" value="Phage_gp6-like_head-tail"/>
</dbReference>
<evidence type="ECO:0000313" key="1">
    <source>
        <dbReference type="EMBL" id="RDW17044.1"/>
    </source>
</evidence>
<evidence type="ECO:0000313" key="2">
    <source>
        <dbReference type="Proteomes" id="UP000257143"/>
    </source>
</evidence>